<organism evidence="1 2">
    <name type="scientific">Scyliorhinus torazame</name>
    <name type="common">Cloudy catshark</name>
    <name type="synonym">Catulus torazame</name>
    <dbReference type="NCBI Taxonomy" id="75743"/>
    <lineage>
        <taxon>Eukaryota</taxon>
        <taxon>Metazoa</taxon>
        <taxon>Chordata</taxon>
        <taxon>Craniata</taxon>
        <taxon>Vertebrata</taxon>
        <taxon>Chondrichthyes</taxon>
        <taxon>Elasmobranchii</taxon>
        <taxon>Galeomorphii</taxon>
        <taxon>Galeoidea</taxon>
        <taxon>Carcharhiniformes</taxon>
        <taxon>Scyliorhinidae</taxon>
        <taxon>Scyliorhinus</taxon>
    </lineage>
</organism>
<dbReference type="EMBL" id="BFAA01067032">
    <property type="protein sequence ID" value="GCB84328.1"/>
    <property type="molecule type" value="Genomic_DNA"/>
</dbReference>
<comment type="caution">
    <text evidence="1">The sequence shown here is derived from an EMBL/GenBank/DDBJ whole genome shotgun (WGS) entry which is preliminary data.</text>
</comment>
<gene>
    <name evidence="1" type="ORF">scyTo_0025011</name>
</gene>
<evidence type="ECO:0000313" key="1">
    <source>
        <dbReference type="EMBL" id="GCB84328.1"/>
    </source>
</evidence>
<name>A0A401QFX9_SCYTO</name>
<keyword evidence="2" id="KW-1185">Reference proteome</keyword>
<dbReference type="Proteomes" id="UP000288216">
    <property type="component" value="Unassembled WGS sequence"/>
</dbReference>
<proteinExistence type="predicted"/>
<protein>
    <submittedName>
        <fullName evidence="1">Uncharacterized protein</fullName>
    </submittedName>
</protein>
<evidence type="ECO:0000313" key="2">
    <source>
        <dbReference type="Proteomes" id="UP000288216"/>
    </source>
</evidence>
<sequence>MCRYWDTIPQEVQECSNWNESDRTFEYPSKEILKQYRVIATTLVTAG</sequence>
<dbReference type="AlphaFoldDB" id="A0A401QFX9"/>
<reference evidence="1 2" key="1">
    <citation type="journal article" date="2018" name="Nat. Ecol. Evol.">
        <title>Shark genomes provide insights into elasmobranch evolution and the origin of vertebrates.</title>
        <authorList>
            <person name="Hara Y"/>
            <person name="Yamaguchi K"/>
            <person name="Onimaru K"/>
            <person name="Kadota M"/>
            <person name="Koyanagi M"/>
            <person name="Keeley SD"/>
            <person name="Tatsumi K"/>
            <person name="Tanaka K"/>
            <person name="Motone F"/>
            <person name="Kageyama Y"/>
            <person name="Nozu R"/>
            <person name="Adachi N"/>
            <person name="Nishimura O"/>
            <person name="Nakagawa R"/>
            <person name="Tanegashima C"/>
            <person name="Kiyatake I"/>
            <person name="Matsumoto R"/>
            <person name="Murakumo K"/>
            <person name="Nishida K"/>
            <person name="Terakita A"/>
            <person name="Kuratani S"/>
            <person name="Sato K"/>
            <person name="Hyodo S Kuraku.S."/>
        </authorList>
    </citation>
    <scope>NUCLEOTIDE SEQUENCE [LARGE SCALE GENOMIC DNA]</scope>
</reference>
<accession>A0A401QFX9</accession>
<dbReference type="STRING" id="75743.A0A401QFX9"/>
<feature type="non-terminal residue" evidence="1">
    <location>
        <position position="47"/>
    </location>
</feature>